<keyword evidence="2" id="KW-1185">Reference proteome</keyword>
<accession>A0A317XFP4</accession>
<gene>
    <name evidence="1" type="ORF">BCV70DRAFT_71318</name>
</gene>
<proteinExistence type="predicted"/>
<name>A0A317XFP4_9BASI</name>
<dbReference type="InParanoid" id="A0A317XFP4"/>
<reference evidence="1 2" key="1">
    <citation type="journal article" date="2018" name="Mol. Biol. Evol.">
        <title>Broad Genomic Sampling Reveals a Smut Pathogenic Ancestry of the Fungal Clade Ustilaginomycotina.</title>
        <authorList>
            <person name="Kijpornyongpan T."/>
            <person name="Mondo S.J."/>
            <person name="Barry K."/>
            <person name="Sandor L."/>
            <person name="Lee J."/>
            <person name="Lipzen A."/>
            <person name="Pangilinan J."/>
            <person name="LaButti K."/>
            <person name="Hainaut M."/>
            <person name="Henrissat B."/>
            <person name="Grigoriev I.V."/>
            <person name="Spatafora J.W."/>
            <person name="Aime M.C."/>
        </authorList>
    </citation>
    <scope>NUCLEOTIDE SEQUENCE [LARGE SCALE GENOMIC DNA]</scope>
    <source>
        <strain evidence="1 2">MCA 3645</strain>
    </source>
</reference>
<dbReference type="AlphaFoldDB" id="A0A317XFP4"/>
<dbReference type="EMBL" id="KZ819216">
    <property type="protein sequence ID" value="PWY97183.1"/>
    <property type="molecule type" value="Genomic_DNA"/>
</dbReference>
<sequence length="134" mass="15041">MKSGIWQHGPVLYIQRKGRGRYHRQREPIPVWVCTDNSCERLVCHRACLARKRPFCGTVLTRDAPRITVVSTVVLFDLSGLSAAASVERARASFSPSRHDSRSGRTTPPPLTRCLLLPDSFSAHCNRCCLSLCY</sequence>
<protein>
    <submittedName>
        <fullName evidence="1">Uncharacterized protein</fullName>
    </submittedName>
</protein>
<organism evidence="1 2">
    <name type="scientific">Testicularia cyperi</name>
    <dbReference type="NCBI Taxonomy" id="1882483"/>
    <lineage>
        <taxon>Eukaryota</taxon>
        <taxon>Fungi</taxon>
        <taxon>Dikarya</taxon>
        <taxon>Basidiomycota</taxon>
        <taxon>Ustilaginomycotina</taxon>
        <taxon>Ustilaginomycetes</taxon>
        <taxon>Ustilaginales</taxon>
        <taxon>Anthracoideaceae</taxon>
        <taxon>Testicularia</taxon>
    </lineage>
</organism>
<dbReference type="Proteomes" id="UP000246740">
    <property type="component" value="Unassembled WGS sequence"/>
</dbReference>
<evidence type="ECO:0000313" key="1">
    <source>
        <dbReference type="EMBL" id="PWY97183.1"/>
    </source>
</evidence>
<evidence type="ECO:0000313" key="2">
    <source>
        <dbReference type="Proteomes" id="UP000246740"/>
    </source>
</evidence>